<protein>
    <submittedName>
        <fullName evidence="2">DUF4124 domain-containing protein</fullName>
    </submittedName>
</protein>
<evidence type="ECO:0000313" key="3">
    <source>
        <dbReference type="Proteomes" id="UP000241912"/>
    </source>
</evidence>
<dbReference type="InterPro" id="IPR025392">
    <property type="entry name" value="DUF4124"/>
</dbReference>
<sequence>MKTRTLLILLIFILPVGFPQAIAGSEIYKFVDKDGNITFTNRRISNAEKISITSFSRNTISSQPKTSLNSNLPRIKETAQKDRDGMRHQILKQELIAEEKLFNDTQKFLDEIRNKPELNNSSQEKVVQLRNKLFKHQRNVAALKKELNR</sequence>
<gene>
    <name evidence="2" type="ORF">C7H79_00425</name>
</gene>
<dbReference type="OrthoDB" id="8547929at2"/>
<comment type="caution">
    <text evidence="2">The sequence shown here is derived from an EMBL/GenBank/DDBJ whole genome shotgun (WGS) entry which is preliminary data.</text>
</comment>
<feature type="domain" description="DUF4124" evidence="1">
    <location>
        <begin position="21"/>
        <end position="64"/>
    </location>
</feature>
<dbReference type="AlphaFoldDB" id="A0A2P7NZW3"/>
<dbReference type="Proteomes" id="UP000241912">
    <property type="component" value="Unassembled WGS sequence"/>
</dbReference>
<keyword evidence="3" id="KW-1185">Reference proteome</keyword>
<evidence type="ECO:0000313" key="2">
    <source>
        <dbReference type="EMBL" id="PSJ18986.1"/>
    </source>
</evidence>
<proteinExistence type="predicted"/>
<evidence type="ECO:0000259" key="1">
    <source>
        <dbReference type="Pfam" id="PF13511"/>
    </source>
</evidence>
<reference evidence="2 3" key="1">
    <citation type="submission" date="2018-03" db="EMBL/GenBank/DDBJ databases">
        <title>Draft genome of Nitrosomonas supralitoralis APG5.</title>
        <authorList>
            <person name="Urakawa H."/>
            <person name="Lopez J.V."/>
        </authorList>
    </citation>
    <scope>NUCLEOTIDE SEQUENCE [LARGE SCALE GENOMIC DNA]</scope>
    <source>
        <strain evidence="2 3">APG5</strain>
    </source>
</reference>
<dbReference type="EMBL" id="PXXU01000001">
    <property type="protein sequence ID" value="PSJ18986.1"/>
    <property type="molecule type" value="Genomic_DNA"/>
</dbReference>
<name>A0A2P7NZW3_9PROT</name>
<accession>A0A2P7NZW3</accession>
<dbReference type="Pfam" id="PF13511">
    <property type="entry name" value="DUF4124"/>
    <property type="match status" value="1"/>
</dbReference>
<organism evidence="2 3">
    <name type="scientific">Nitrosomonas supralitoralis</name>
    <dbReference type="NCBI Taxonomy" id="2116706"/>
    <lineage>
        <taxon>Bacteria</taxon>
        <taxon>Pseudomonadati</taxon>
        <taxon>Pseudomonadota</taxon>
        <taxon>Betaproteobacteria</taxon>
        <taxon>Nitrosomonadales</taxon>
        <taxon>Nitrosomonadaceae</taxon>
        <taxon>Nitrosomonas</taxon>
    </lineage>
</organism>